<feature type="domain" description="Response regulatory" evidence="2">
    <location>
        <begin position="9"/>
        <end position="137"/>
    </location>
</feature>
<dbReference type="PATRIC" id="fig|380242.3.peg.3474"/>
<reference evidence="3 4" key="1">
    <citation type="journal article" date="2013" name="BMC Microbiol.">
        <title>Identification of the type II cytochrome c maturation pathway in anammox bacteria by comparative genomics.</title>
        <authorList>
            <person name="Ferousi C."/>
            <person name="Speth D.R."/>
            <person name="Reimann J."/>
            <person name="Op den Camp H.J."/>
            <person name="Allen J.W."/>
            <person name="Keltjens J.T."/>
            <person name="Jetten M.S."/>
        </authorList>
    </citation>
    <scope>NUCLEOTIDE SEQUENCE [LARGE SCALE GENOMIC DNA]</scope>
    <source>
        <strain evidence="3">RU1</strain>
    </source>
</reference>
<evidence type="ECO:0000256" key="1">
    <source>
        <dbReference type="PROSITE-ProRule" id="PRU00169"/>
    </source>
</evidence>
<accession>A0A0M2UU19</accession>
<dbReference type="InterPro" id="IPR001789">
    <property type="entry name" value="Sig_transdc_resp-reg_receiver"/>
</dbReference>
<dbReference type="Proteomes" id="UP000034954">
    <property type="component" value="Unassembled WGS sequence"/>
</dbReference>
<dbReference type="InterPro" id="IPR052893">
    <property type="entry name" value="TCS_response_regulator"/>
</dbReference>
<dbReference type="Pfam" id="PF00072">
    <property type="entry name" value="Response_reg"/>
    <property type="match status" value="1"/>
</dbReference>
<evidence type="ECO:0000313" key="4">
    <source>
        <dbReference type="Proteomes" id="UP000034954"/>
    </source>
</evidence>
<dbReference type="PROSITE" id="PS50110">
    <property type="entry name" value="RESPONSE_REGULATORY"/>
    <property type="match status" value="1"/>
</dbReference>
<evidence type="ECO:0000313" key="3">
    <source>
        <dbReference type="EMBL" id="KKO18486.1"/>
    </source>
</evidence>
<evidence type="ECO:0000259" key="2">
    <source>
        <dbReference type="PROSITE" id="PS50110"/>
    </source>
</evidence>
<dbReference type="SMART" id="SM00448">
    <property type="entry name" value="REC"/>
    <property type="match status" value="1"/>
</dbReference>
<sequence length="148" mass="16913">MEGTKKLFPILIAEDDPDDRLIIHDAFEEAGMHHAVHYVEDGQELMDYLCLRGKYSWPNHSPRPGIILLDLNMPKKNGQDALSEIKSDPSLKRIPVIVMTTSKRDEDIGFLYDLGANSYIHKPTDFATLVTIVKTLSRYWFEIVELPS</sequence>
<comment type="caution">
    <text evidence="3">The sequence shown here is derived from an EMBL/GenBank/DDBJ whole genome shotgun (WGS) entry which is preliminary data.</text>
</comment>
<dbReference type="AlphaFoldDB" id="A0A0M2UU19"/>
<dbReference type="InterPro" id="IPR011006">
    <property type="entry name" value="CheY-like_superfamily"/>
</dbReference>
<name>A0A0M2UU19_9BACT</name>
<dbReference type="EMBL" id="LAQJ01000265">
    <property type="protein sequence ID" value="KKO18486.1"/>
    <property type="molecule type" value="Genomic_DNA"/>
</dbReference>
<protein>
    <submittedName>
        <fullName evidence="3">Two-component response regulator</fullName>
    </submittedName>
</protein>
<feature type="modified residue" description="4-aspartylphosphate" evidence="1">
    <location>
        <position position="70"/>
    </location>
</feature>
<dbReference type="Gene3D" id="3.40.50.2300">
    <property type="match status" value="1"/>
</dbReference>
<keyword evidence="1" id="KW-0597">Phosphoprotein</keyword>
<dbReference type="PANTHER" id="PTHR44520:SF2">
    <property type="entry name" value="RESPONSE REGULATOR RCP1"/>
    <property type="match status" value="1"/>
</dbReference>
<dbReference type="SUPFAM" id="SSF52172">
    <property type="entry name" value="CheY-like"/>
    <property type="match status" value="1"/>
</dbReference>
<organism evidence="3 4">
    <name type="scientific">Candidatus Brocadia fulgida</name>
    <dbReference type="NCBI Taxonomy" id="380242"/>
    <lineage>
        <taxon>Bacteria</taxon>
        <taxon>Pseudomonadati</taxon>
        <taxon>Planctomycetota</taxon>
        <taxon>Candidatus Brocadiia</taxon>
        <taxon>Candidatus Brocadiales</taxon>
        <taxon>Candidatus Brocadiaceae</taxon>
        <taxon>Candidatus Brocadia</taxon>
    </lineage>
</organism>
<gene>
    <name evidence="3" type="ORF">BROFUL_02810</name>
</gene>
<dbReference type="PANTHER" id="PTHR44520">
    <property type="entry name" value="RESPONSE REGULATOR RCP1-RELATED"/>
    <property type="match status" value="1"/>
</dbReference>
<dbReference type="CDD" id="cd17557">
    <property type="entry name" value="REC_Rcp-like"/>
    <property type="match status" value="1"/>
</dbReference>
<dbReference type="GO" id="GO:0000160">
    <property type="term" value="P:phosphorelay signal transduction system"/>
    <property type="evidence" value="ECO:0007669"/>
    <property type="project" value="InterPro"/>
</dbReference>
<proteinExistence type="predicted"/>
<keyword evidence="4" id="KW-1185">Reference proteome</keyword>